<evidence type="ECO:0000256" key="3">
    <source>
        <dbReference type="ARBA" id="ARBA00022516"/>
    </source>
</evidence>
<evidence type="ECO:0000256" key="4">
    <source>
        <dbReference type="ARBA" id="ARBA00022679"/>
    </source>
</evidence>
<sequence length="318" mass="34982">MRVTANHLTFLRIILLPLPCILLYGGPEAKLTALGIGSLLGLTDFLDGKLARRHGSTPLGAFLDPIADKIFIVALYTFLSHLGFMPIWVAAAIFVRELLVSSLRRKVPGALPVTWLAKMKTTIQMFVAALVVAVVTFSAYTVYFLLGAGAILLLGGILARLKGAKFLIVIFLSLTLPCLSFLSLKHLILVLSLVALGVTWLSALDYLKLALSQISLKDFLKIIPGALWPAIIIIFANKAGDFWILIPLVVVLIFLREGLLFFKRGKIQEIFPIVFFVLAVFSLLIEELIPAYLFAALVFLIFENVSLFMAARPALFKN</sequence>
<keyword evidence="6 12" id="KW-1133">Transmembrane helix</keyword>
<dbReference type="PANTHER" id="PTHR14269">
    <property type="entry name" value="CDP-DIACYLGLYCEROL--GLYCEROL-3-PHOSPHATE 3-PHOSPHATIDYLTRANSFERASE-RELATED"/>
    <property type="match status" value="1"/>
</dbReference>
<reference evidence="13 14" key="2">
    <citation type="journal article" date="2012" name="Stand. Genomic Sci.">
        <title>Complete genome sequence of the thermophilic sulfate-reducing ocean bacterium Thermodesulfatator indicus type strain (CIR29812(T)).</title>
        <authorList>
            <person name="Anderson I."/>
            <person name="Saunders E."/>
            <person name="Lapidus A."/>
            <person name="Nolan M."/>
            <person name="Lucas S."/>
            <person name="Tice H."/>
            <person name="Del Rio T.G."/>
            <person name="Cheng J.F."/>
            <person name="Han C."/>
            <person name="Tapia R."/>
            <person name="Goodwin L.A."/>
            <person name="Pitluck S."/>
            <person name="Liolios K."/>
            <person name="Mavromatis K."/>
            <person name="Pagani I."/>
            <person name="Ivanova N."/>
            <person name="Mikhailova N."/>
            <person name="Pati A."/>
            <person name="Chen A."/>
            <person name="Palaniappan K."/>
            <person name="Land M."/>
            <person name="Hauser L."/>
            <person name="Jeffries C.D."/>
            <person name="Chang Y.J."/>
            <person name="Brambilla E.M."/>
            <person name="Rohde M."/>
            <person name="Spring S."/>
            <person name="Goker M."/>
            <person name="Detter J.C."/>
            <person name="Woyke T."/>
            <person name="Bristow J."/>
            <person name="Eisen J.A."/>
            <person name="Markowitz V."/>
            <person name="Hugenholtz P."/>
            <person name="Kyrpides N.C."/>
            <person name="Klenk H.P."/>
        </authorList>
    </citation>
    <scope>NUCLEOTIDE SEQUENCE [LARGE SCALE GENOMIC DNA]</scope>
    <source>
        <strain evidence="14">DSM 15286 / JCM 11887 / CIR29812</strain>
    </source>
</reference>
<feature type="transmembrane region" description="Helical" evidence="12">
    <location>
        <begin position="70"/>
        <end position="95"/>
    </location>
</feature>
<evidence type="ECO:0000256" key="11">
    <source>
        <dbReference type="RuleBase" id="RU003750"/>
    </source>
</evidence>
<evidence type="ECO:0000256" key="1">
    <source>
        <dbReference type="ARBA" id="ARBA00004141"/>
    </source>
</evidence>
<dbReference type="RefSeq" id="WP_013907277.1">
    <property type="nucleotide sequence ID" value="NC_015681.1"/>
</dbReference>
<feature type="transmembrane region" description="Helical" evidence="12">
    <location>
        <begin position="7"/>
        <end position="25"/>
    </location>
</feature>
<dbReference type="STRING" id="667014.Thein_0652"/>
<name>F8ABS9_THEID</name>
<dbReference type="InterPro" id="IPR043130">
    <property type="entry name" value="CDP-OH_PTrfase_TM_dom"/>
</dbReference>
<dbReference type="GO" id="GO:0016020">
    <property type="term" value="C:membrane"/>
    <property type="evidence" value="ECO:0007669"/>
    <property type="project" value="UniProtKB-SubCell"/>
</dbReference>
<dbReference type="PANTHER" id="PTHR14269:SF62">
    <property type="entry name" value="CDP-DIACYLGLYCEROL--GLYCEROL-3-PHOSPHATE 3-PHOSPHATIDYLTRANSFERASE 1, CHLOROPLASTIC"/>
    <property type="match status" value="1"/>
</dbReference>
<feature type="transmembrane region" description="Helical" evidence="12">
    <location>
        <begin position="269"/>
        <end position="285"/>
    </location>
</feature>
<keyword evidence="7" id="KW-0443">Lipid metabolism</keyword>
<keyword evidence="4 11" id="KW-0808">Transferase</keyword>
<keyword evidence="3" id="KW-0444">Lipid biosynthesis</keyword>
<dbReference type="InterPro" id="IPR000462">
    <property type="entry name" value="CDP-OH_P_trans"/>
</dbReference>
<comment type="subcellular location">
    <subcellularLocation>
        <location evidence="1">Membrane</location>
        <topology evidence="1">Multi-pass membrane protein</topology>
    </subcellularLocation>
</comment>
<evidence type="ECO:0000256" key="12">
    <source>
        <dbReference type="SAM" id="Phobius"/>
    </source>
</evidence>
<feature type="transmembrane region" description="Helical" evidence="12">
    <location>
        <begin position="188"/>
        <end position="207"/>
    </location>
</feature>
<feature type="transmembrane region" description="Helical" evidence="12">
    <location>
        <begin position="242"/>
        <end position="262"/>
    </location>
</feature>
<reference evidence="14" key="1">
    <citation type="submission" date="2011-04" db="EMBL/GenBank/DDBJ databases">
        <title>The complete genome of Thermodesulfatator indicus DSM 15286.</title>
        <authorList>
            <person name="Lucas S."/>
            <person name="Copeland A."/>
            <person name="Lapidus A."/>
            <person name="Bruce D."/>
            <person name="Goodwin L."/>
            <person name="Pitluck S."/>
            <person name="Peters L."/>
            <person name="Kyrpides N."/>
            <person name="Mavromatis K."/>
            <person name="Pagani I."/>
            <person name="Ivanova N."/>
            <person name="Saunders L."/>
            <person name="Detter J.C."/>
            <person name="Tapia R."/>
            <person name="Han C."/>
            <person name="Land M."/>
            <person name="Hauser L."/>
            <person name="Markowitz V."/>
            <person name="Cheng J.-F."/>
            <person name="Hugenholtz P."/>
            <person name="Woyke T."/>
            <person name="Wu D."/>
            <person name="Spring S."/>
            <person name="Schroeder M."/>
            <person name="Brambilla E."/>
            <person name="Klenk H.-P."/>
            <person name="Eisen J.A."/>
        </authorList>
    </citation>
    <scope>NUCLEOTIDE SEQUENCE [LARGE SCALE GENOMIC DNA]</scope>
    <source>
        <strain evidence="14">DSM 15286 / JCM 11887 / CIR29812</strain>
    </source>
</reference>
<dbReference type="Gene3D" id="1.20.120.1760">
    <property type="match status" value="1"/>
</dbReference>
<keyword evidence="5 12" id="KW-0812">Transmembrane</keyword>
<dbReference type="GO" id="GO:0046474">
    <property type="term" value="P:glycerophospholipid biosynthetic process"/>
    <property type="evidence" value="ECO:0007669"/>
    <property type="project" value="TreeGrafter"/>
</dbReference>
<gene>
    <name evidence="13" type="ordered locus">Thein_0652</name>
</gene>
<evidence type="ECO:0000256" key="6">
    <source>
        <dbReference type="ARBA" id="ARBA00022989"/>
    </source>
</evidence>
<evidence type="ECO:0000256" key="2">
    <source>
        <dbReference type="ARBA" id="ARBA00010441"/>
    </source>
</evidence>
<evidence type="ECO:0000256" key="5">
    <source>
        <dbReference type="ARBA" id="ARBA00022692"/>
    </source>
</evidence>
<dbReference type="Proteomes" id="UP000006793">
    <property type="component" value="Chromosome"/>
</dbReference>
<dbReference type="PROSITE" id="PS00379">
    <property type="entry name" value="CDP_ALCOHOL_P_TRANSF"/>
    <property type="match status" value="1"/>
</dbReference>
<dbReference type="InterPro" id="IPR048254">
    <property type="entry name" value="CDP_ALCOHOL_P_TRANSF_CS"/>
</dbReference>
<accession>F8ABS9</accession>
<feature type="transmembrane region" description="Helical" evidence="12">
    <location>
        <begin position="219"/>
        <end position="236"/>
    </location>
</feature>
<evidence type="ECO:0000256" key="9">
    <source>
        <dbReference type="ARBA" id="ARBA00023209"/>
    </source>
</evidence>
<keyword evidence="10" id="KW-1208">Phospholipid metabolism</keyword>
<dbReference type="HOGENOM" id="CLU_874167_0_0_0"/>
<organism evidence="13 14">
    <name type="scientific">Thermodesulfatator indicus (strain DSM 15286 / JCM 11887 / CIR29812)</name>
    <dbReference type="NCBI Taxonomy" id="667014"/>
    <lineage>
        <taxon>Bacteria</taxon>
        <taxon>Pseudomonadati</taxon>
        <taxon>Thermodesulfobacteriota</taxon>
        <taxon>Thermodesulfobacteria</taxon>
        <taxon>Thermodesulfobacteriales</taxon>
        <taxon>Thermodesulfatatoraceae</taxon>
        <taxon>Thermodesulfatator</taxon>
    </lineage>
</organism>
<dbReference type="GO" id="GO:0016780">
    <property type="term" value="F:phosphotransferase activity, for other substituted phosphate groups"/>
    <property type="evidence" value="ECO:0007669"/>
    <property type="project" value="InterPro"/>
</dbReference>
<dbReference type="InParanoid" id="F8ABS9"/>
<feature type="transmembrane region" description="Helical" evidence="12">
    <location>
        <begin position="166"/>
        <end position="182"/>
    </location>
</feature>
<dbReference type="PaxDb" id="667014-Thein_0652"/>
<evidence type="ECO:0000256" key="10">
    <source>
        <dbReference type="ARBA" id="ARBA00023264"/>
    </source>
</evidence>
<dbReference type="AlphaFoldDB" id="F8ABS9"/>
<keyword evidence="9" id="KW-0594">Phospholipid biosynthesis</keyword>
<dbReference type="OrthoDB" id="9796672at2"/>
<keyword evidence="14" id="KW-1185">Reference proteome</keyword>
<feature type="transmembrane region" description="Helical" evidence="12">
    <location>
        <begin position="125"/>
        <end position="154"/>
    </location>
</feature>
<keyword evidence="8 12" id="KW-0472">Membrane</keyword>
<protein>
    <submittedName>
        <fullName evidence="13">CDP-alcohol phosphatidyltransferase</fullName>
    </submittedName>
</protein>
<dbReference type="eggNOG" id="COG0558">
    <property type="taxonomic scope" value="Bacteria"/>
</dbReference>
<evidence type="ECO:0000256" key="7">
    <source>
        <dbReference type="ARBA" id="ARBA00023098"/>
    </source>
</evidence>
<dbReference type="EMBL" id="CP002683">
    <property type="protein sequence ID" value="AEH44532.1"/>
    <property type="molecule type" value="Genomic_DNA"/>
</dbReference>
<dbReference type="KEGG" id="tid:Thein_0652"/>
<evidence type="ECO:0000313" key="14">
    <source>
        <dbReference type="Proteomes" id="UP000006793"/>
    </source>
</evidence>
<evidence type="ECO:0000256" key="8">
    <source>
        <dbReference type="ARBA" id="ARBA00023136"/>
    </source>
</evidence>
<evidence type="ECO:0000313" key="13">
    <source>
        <dbReference type="EMBL" id="AEH44532.1"/>
    </source>
</evidence>
<dbReference type="Pfam" id="PF01066">
    <property type="entry name" value="CDP-OH_P_transf"/>
    <property type="match status" value="1"/>
</dbReference>
<comment type="similarity">
    <text evidence="2 11">Belongs to the CDP-alcohol phosphatidyltransferase class-I family.</text>
</comment>
<dbReference type="InterPro" id="IPR050324">
    <property type="entry name" value="CDP-alcohol_PTase-I"/>
</dbReference>
<proteinExistence type="inferred from homology"/>